<gene>
    <name evidence="5" type="ORF">ACFO3I_14390</name>
</gene>
<keyword evidence="1" id="KW-0805">Transcription regulation</keyword>
<dbReference type="PANTHER" id="PTHR43280:SF10">
    <property type="entry name" value="REGULATORY PROTEIN POCR"/>
    <property type="match status" value="1"/>
</dbReference>
<dbReference type="SUPFAM" id="SSF46689">
    <property type="entry name" value="Homeodomain-like"/>
    <property type="match status" value="2"/>
</dbReference>
<dbReference type="PANTHER" id="PTHR43280">
    <property type="entry name" value="ARAC-FAMILY TRANSCRIPTIONAL REGULATOR"/>
    <property type="match status" value="1"/>
</dbReference>
<accession>A0ABV9JPL6</accession>
<protein>
    <submittedName>
        <fullName evidence="5">Helix-turn-helix transcriptional regulator</fullName>
    </submittedName>
</protein>
<reference evidence="6" key="1">
    <citation type="journal article" date="2019" name="Int. J. Syst. Evol. Microbiol.">
        <title>The Global Catalogue of Microorganisms (GCM) 10K type strain sequencing project: providing services to taxonomists for standard genome sequencing and annotation.</title>
        <authorList>
            <consortium name="The Broad Institute Genomics Platform"/>
            <consortium name="The Broad Institute Genome Sequencing Center for Infectious Disease"/>
            <person name="Wu L."/>
            <person name="Ma J."/>
        </authorList>
    </citation>
    <scope>NUCLEOTIDE SEQUENCE [LARGE SCALE GENOMIC DNA]</scope>
    <source>
        <strain evidence="6">DT28</strain>
    </source>
</reference>
<dbReference type="InterPro" id="IPR018062">
    <property type="entry name" value="HTH_AraC-typ_CS"/>
</dbReference>
<evidence type="ECO:0000259" key="4">
    <source>
        <dbReference type="PROSITE" id="PS01124"/>
    </source>
</evidence>
<proteinExistence type="predicted"/>
<evidence type="ECO:0000313" key="5">
    <source>
        <dbReference type="EMBL" id="MFC4656201.1"/>
    </source>
</evidence>
<organism evidence="5 6">
    <name type="scientific">Rheinheimera marina</name>
    <dbReference type="NCBI Taxonomy" id="1774958"/>
    <lineage>
        <taxon>Bacteria</taxon>
        <taxon>Pseudomonadati</taxon>
        <taxon>Pseudomonadota</taxon>
        <taxon>Gammaproteobacteria</taxon>
        <taxon>Chromatiales</taxon>
        <taxon>Chromatiaceae</taxon>
        <taxon>Rheinheimera</taxon>
    </lineage>
</organism>
<evidence type="ECO:0000256" key="1">
    <source>
        <dbReference type="ARBA" id="ARBA00023015"/>
    </source>
</evidence>
<dbReference type="RefSeq" id="WP_377335053.1">
    <property type="nucleotide sequence ID" value="NZ_JBHSGB010000012.1"/>
</dbReference>
<evidence type="ECO:0000313" key="6">
    <source>
        <dbReference type="Proteomes" id="UP001595962"/>
    </source>
</evidence>
<dbReference type="EMBL" id="JBHSGB010000012">
    <property type="protein sequence ID" value="MFC4656201.1"/>
    <property type="molecule type" value="Genomic_DNA"/>
</dbReference>
<feature type="domain" description="HTH araC/xylS-type" evidence="4">
    <location>
        <begin position="86"/>
        <end position="184"/>
    </location>
</feature>
<keyword evidence="6" id="KW-1185">Reference proteome</keyword>
<evidence type="ECO:0000256" key="3">
    <source>
        <dbReference type="ARBA" id="ARBA00023163"/>
    </source>
</evidence>
<dbReference type="Pfam" id="PF12833">
    <property type="entry name" value="HTH_18"/>
    <property type="match status" value="1"/>
</dbReference>
<dbReference type="SMART" id="SM00342">
    <property type="entry name" value="HTH_ARAC"/>
    <property type="match status" value="1"/>
</dbReference>
<dbReference type="Gene3D" id="1.10.10.60">
    <property type="entry name" value="Homeodomain-like"/>
    <property type="match status" value="2"/>
</dbReference>
<dbReference type="PROSITE" id="PS01124">
    <property type="entry name" value="HTH_ARAC_FAMILY_2"/>
    <property type="match status" value="1"/>
</dbReference>
<dbReference type="PROSITE" id="PS00041">
    <property type="entry name" value="HTH_ARAC_FAMILY_1"/>
    <property type="match status" value="1"/>
</dbReference>
<dbReference type="Proteomes" id="UP001595962">
    <property type="component" value="Unassembled WGS sequence"/>
</dbReference>
<dbReference type="InterPro" id="IPR018060">
    <property type="entry name" value="HTH_AraC"/>
</dbReference>
<keyword evidence="2" id="KW-0238">DNA-binding</keyword>
<sequence>MTVYLLDEDTAFSDAQRRFALSEQAVALVHLRNKTFTLCGELSQVPLQQFMQLCQRILLCSDDAGSDSAAEDGRPVVISKQQELVEKTCRYILQHLHQPLTVDSISKAMNTNRNSLAKAFKQELDIGVSAWLRLQRMEKARRLLIETSLSIQEISLRLGYQSQANFSATFKSVFQQNPLRVRRRSG</sequence>
<dbReference type="InterPro" id="IPR009057">
    <property type="entry name" value="Homeodomain-like_sf"/>
</dbReference>
<comment type="caution">
    <text evidence="5">The sequence shown here is derived from an EMBL/GenBank/DDBJ whole genome shotgun (WGS) entry which is preliminary data.</text>
</comment>
<keyword evidence="3" id="KW-0804">Transcription</keyword>
<evidence type="ECO:0000256" key="2">
    <source>
        <dbReference type="ARBA" id="ARBA00023125"/>
    </source>
</evidence>
<name>A0ABV9JPL6_9GAMM</name>